<comment type="caution">
    <text evidence="2">The sequence shown here is derived from an EMBL/GenBank/DDBJ whole genome shotgun (WGS) entry which is preliminary data.</text>
</comment>
<reference evidence="2 3" key="1">
    <citation type="submission" date="2023-05" db="EMBL/GenBank/DDBJ databases">
        <title>B98-5 Cell Line De Novo Hybrid Assembly: An Optical Mapping Approach.</title>
        <authorList>
            <person name="Kananen K."/>
            <person name="Auerbach J.A."/>
            <person name="Kautto E."/>
            <person name="Blachly J.S."/>
        </authorList>
    </citation>
    <scope>NUCLEOTIDE SEQUENCE [LARGE SCALE GENOMIC DNA]</scope>
    <source>
        <strain evidence="2">B95-8</strain>
        <tissue evidence="2">Cell line</tissue>
    </source>
</reference>
<protein>
    <submittedName>
        <fullName evidence="2">Centrosome-associated protein alms1</fullName>
    </submittedName>
</protein>
<feature type="region of interest" description="Disordered" evidence="1">
    <location>
        <begin position="1"/>
        <end position="23"/>
    </location>
</feature>
<dbReference type="Proteomes" id="UP001266305">
    <property type="component" value="Unassembled WGS sequence"/>
</dbReference>
<accession>A0ABQ9U6J3</accession>
<proteinExistence type="predicted"/>
<evidence type="ECO:0000256" key="1">
    <source>
        <dbReference type="SAM" id="MobiDB-lite"/>
    </source>
</evidence>
<gene>
    <name evidence="2" type="primary">ALMS1</name>
    <name evidence="2" type="ORF">P7K49_029213</name>
</gene>
<organism evidence="2 3">
    <name type="scientific">Saguinus oedipus</name>
    <name type="common">Cotton-top tamarin</name>
    <name type="synonym">Oedipomidas oedipus</name>
    <dbReference type="NCBI Taxonomy" id="9490"/>
    <lineage>
        <taxon>Eukaryota</taxon>
        <taxon>Metazoa</taxon>
        <taxon>Chordata</taxon>
        <taxon>Craniata</taxon>
        <taxon>Vertebrata</taxon>
        <taxon>Euteleostomi</taxon>
        <taxon>Mammalia</taxon>
        <taxon>Eutheria</taxon>
        <taxon>Euarchontoglires</taxon>
        <taxon>Primates</taxon>
        <taxon>Haplorrhini</taxon>
        <taxon>Platyrrhini</taxon>
        <taxon>Cebidae</taxon>
        <taxon>Callitrichinae</taxon>
        <taxon>Saguinus</taxon>
    </lineage>
</organism>
<feature type="compositionally biased region" description="Basic and acidic residues" evidence="1">
    <location>
        <begin position="51"/>
        <end position="68"/>
    </location>
</feature>
<evidence type="ECO:0000313" key="3">
    <source>
        <dbReference type="Proteomes" id="UP001266305"/>
    </source>
</evidence>
<evidence type="ECO:0000313" key="2">
    <source>
        <dbReference type="EMBL" id="KAK2092684.1"/>
    </source>
</evidence>
<keyword evidence="3" id="KW-1185">Reference proteome</keyword>
<dbReference type="EMBL" id="JASSZA010000015">
    <property type="protein sequence ID" value="KAK2092684.1"/>
    <property type="molecule type" value="Genomic_DNA"/>
</dbReference>
<sequence length="152" mass="17119">MEPEDLPWPGELEEEEEEEEEEAAAVAAATVEEEAANLDYVVAVEVVEEEAGRELNSDSHYEHQHVESTDDEEDEEAKAWLQAHPGKILPPPSPSRHRYSEGERTSLEEIVPLTCHVWQQLLYQGNGRTQISDTNVETAVQQGSGDDQHKKF</sequence>
<name>A0ABQ9U6J3_SAGOE</name>
<feature type="region of interest" description="Disordered" evidence="1">
    <location>
        <begin position="51"/>
        <end position="103"/>
    </location>
</feature>